<geneLocation type="chloroplast" evidence="1"/>
<keyword evidence="1" id="KW-0934">Plastid</keyword>
<evidence type="ECO:0000313" key="1">
    <source>
        <dbReference type="EMBL" id="ABP35475.1"/>
    </source>
</evidence>
<dbReference type="AlphaFoldDB" id="A4QMD8"/>
<proteinExistence type="predicted"/>
<organism evidence="1">
    <name type="scientific">Pinus koraiensis</name>
    <name type="common">Korean pine</name>
    <dbReference type="NCBI Taxonomy" id="88728"/>
    <lineage>
        <taxon>Eukaryota</taxon>
        <taxon>Viridiplantae</taxon>
        <taxon>Streptophyta</taxon>
        <taxon>Embryophyta</taxon>
        <taxon>Tracheophyta</taxon>
        <taxon>Spermatophyta</taxon>
        <taxon>Pinopsida</taxon>
        <taxon>Pinidae</taxon>
        <taxon>Conifers I</taxon>
        <taxon>Pinales</taxon>
        <taxon>Pinaceae</taxon>
        <taxon>Pinus</taxon>
        <taxon>Pinus subgen. Strobus</taxon>
    </lineage>
</organism>
<dbReference type="GeneID" id="5048589"/>
<sequence>MNIKRIKNCNLNSIWNRSVFCQWDKDIWIILIHPDHPEYGPIMTGHFHNKFYFVF</sequence>
<keyword evidence="1" id="KW-0150">Chloroplast</keyword>
<dbReference type="RefSeq" id="YP_001152235.1">
    <property type="nucleotide sequence ID" value="NC_004677.2"/>
</dbReference>
<dbReference type="EMBL" id="AY228468">
    <property type="protein sequence ID" value="ABP35475.1"/>
    <property type="molecule type" value="Genomic_DNA"/>
</dbReference>
<reference evidence="1" key="1">
    <citation type="submission" date="2007-04" db="EMBL/GenBank/DDBJ databases">
        <authorList>
            <person name="Noh E.W."/>
            <person name="Lee J.S."/>
            <person name="Choi Y.I."/>
            <person name="Han M.S."/>
            <person name="Yi Y.S."/>
            <person name="Han S.U."/>
        </authorList>
    </citation>
    <scope>NUCLEOTIDE SEQUENCE</scope>
</reference>
<protein>
    <submittedName>
        <fullName evidence="1">ORF55e</fullName>
    </submittedName>
</protein>
<accession>A4QMD8</accession>
<name>A4QMD8_PINKO</name>